<proteinExistence type="predicted"/>
<evidence type="ECO:0000313" key="1">
    <source>
        <dbReference type="EMBL" id="CAG8778892.1"/>
    </source>
</evidence>
<name>A0A9N9JJ73_9GLOM</name>
<gene>
    <name evidence="1" type="ORF">ALEPTO_LOCUS14558</name>
</gene>
<dbReference type="EMBL" id="CAJVPS010057557">
    <property type="protein sequence ID" value="CAG8778892.1"/>
    <property type="molecule type" value="Genomic_DNA"/>
</dbReference>
<dbReference type="Proteomes" id="UP000789508">
    <property type="component" value="Unassembled WGS sequence"/>
</dbReference>
<protein>
    <submittedName>
        <fullName evidence="1">2657_t:CDS:1</fullName>
    </submittedName>
</protein>
<reference evidence="1" key="1">
    <citation type="submission" date="2021-06" db="EMBL/GenBank/DDBJ databases">
        <authorList>
            <person name="Kallberg Y."/>
            <person name="Tangrot J."/>
            <person name="Rosling A."/>
        </authorList>
    </citation>
    <scope>NUCLEOTIDE SEQUENCE</scope>
    <source>
        <strain evidence="1">FL130A</strain>
    </source>
</reference>
<keyword evidence="2" id="KW-1185">Reference proteome</keyword>
<accession>A0A9N9JJ73</accession>
<sequence length="57" mass="7241">IMNLDWYHELYQYLDTDTIPEDFTKNQKKQLINQARYFRLDTTYFTKRIEWIQTNLY</sequence>
<organism evidence="1 2">
    <name type="scientific">Ambispora leptoticha</name>
    <dbReference type="NCBI Taxonomy" id="144679"/>
    <lineage>
        <taxon>Eukaryota</taxon>
        <taxon>Fungi</taxon>
        <taxon>Fungi incertae sedis</taxon>
        <taxon>Mucoromycota</taxon>
        <taxon>Glomeromycotina</taxon>
        <taxon>Glomeromycetes</taxon>
        <taxon>Archaeosporales</taxon>
        <taxon>Ambisporaceae</taxon>
        <taxon>Ambispora</taxon>
    </lineage>
</organism>
<feature type="non-terminal residue" evidence="1">
    <location>
        <position position="1"/>
    </location>
</feature>
<comment type="caution">
    <text evidence="1">The sequence shown here is derived from an EMBL/GenBank/DDBJ whole genome shotgun (WGS) entry which is preliminary data.</text>
</comment>
<feature type="non-terminal residue" evidence="1">
    <location>
        <position position="57"/>
    </location>
</feature>
<evidence type="ECO:0000313" key="2">
    <source>
        <dbReference type="Proteomes" id="UP000789508"/>
    </source>
</evidence>
<dbReference type="AlphaFoldDB" id="A0A9N9JJ73"/>